<organism evidence="1 2">
    <name type="scientific">Clostridium tetanomorphum</name>
    <dbReference type="NCBI Taxonomy" id="1553"/>
    <lineage>
        <taxon>Bacteria</taxon>
        <taxon>Bacillati</taxon>
        <taxon>Bacillota</taxon>
        <taxon>Clostridia</taxon>
        <taxon>Eubacteriales</taxon>
        <taxon>Clostridiaceae</taxon>
        <taxon>Clostridium</taxon>
    </lineage>
</organism>
<comment type="caution">
    <text evidence="1">The sequence shown here is derived from an EMBL/GenBank/DDBJ whole genome shotgun (WGS) entry which is preliminary data.</text>
</comment>
<proteinExistence type="predicted"/>
<protein>
    <submittedName>
        <fullName evidence="1">Uncharacterized protein</fullName>
    </submittedName>
</protein>
<dbReference type="Proteomes" id="UP000563151">
    <property type="component" value="Unassembled WGS sequence"/>
</dbReference>
<keyword evidence="2" id="KW-1185">Reference proteome</keyword>
<dbReference type="AlphaFoldDB" id="A0A923J048"/>
<evidence type="ECO:0000313" key="2">
    <source>
        <dbReference type="Proteomes" id="UP000563151"/>
    </source>
</evidence>
<dbReference type="RefSeq" id="WP_035144379.1">
    <property type="nucleotide sequence ID" value="NZ_JAAZWO010000005.1"/>
</dbReference>
<accession>A0A923J048</accession>
<sequence length="103" mass="12095">MSKKIEFKYGDLEQILEYKPGQEMEFNFPMGAIFFVGNNQGMVFCNKIHAFKEKAPDKEFTKFALYNNDNAVGYFFFDLDKNIQIILSSDDTVFKPIFIYNVF</sequence>
<evidence type="ECO:0000313" key="1">
    <source>
        <dbReference type="EMBL" id="MBC2397344.1"/>
    </source>
</evidence>
<reference evidence="1 2" key="1">
    <citation type="submission" date="2020-04" db="EMBL/GenBank/DDBJ databases">
        <title>Genomic insights into acetone-butanol-ethanol (ABE) fermentation by sequencing solventogenic clostridia strains.</title>
        <authorList>
            <person name="Brown S."/>
        </authorList>
    </citation>
    <scope>NUCLEOTIDE SEQUENCE [LARGE SCALE GENOMIC DNA]</scope>
    <source>
        <strain evidence="1 2">DJ011</strain>
    </source>
</reference>
<gene>
    <name evidence="1" type="ORF">HGG79_06080</name>
</gene>
<name>A0A923J048_CLOTT</name>
<dbReference type="EMBL" id="JAAZWO010000005">
    <property type="protein sequence ID" value="MBC2397344.1"/>
    <property type="molecule type" value="Genomic_DNA"/>
</dbReference>